<dbReference type="PRINTS" id="PR00035">
    <property type="entry name" value="HTHGNTR"/>
</dbReference>
<reference evidence="5" key="1">
    <citation type="submission" date="2023-07" db="EMBL/GenBank/DDBJ databases">
        <title>Sorghum-associated microbial communities from plants grown in Nebraska, USA.</title>
        <authorList>
            <person name="Schachtman D."/>
        </authorList>
    </citation>
    <scope>NUCLEOTIDE SEQUENCE</scope>
    <source>
        <strain evidence="5">DS1061</strain>
    </source>
</reference>
<evidence type="ECO:0000256" key="1">
    <source>
        <dbReference type="ARBA" id="ARBA00023015"/>
    </source>
</evidence>
<evidence type="ECO:0000256" key="2">
    <source>
        <dbReference type="ARBA" id="ARBA00023125"/>
    </source>
</evidence>
<evidence type="ECO:0000313" key="5">
    <source>
        <dbReference type="EMBL" id="MDP9647239.1"/>
    </source>
</evidence>
<accession>A0AB73IBE5</accession>
<dbReference type="Gene3D" id="1.20.120.530">
    <property type="entry name" value="GntR ligand-binding domain-like"/>
    <property type="match status" value="1"/>
</dbReference>
<organism evidence="5 6">
    <name type="scientific">Paraburkholderia caledonica</name>
    <dbReference type="NCBI Taxonomy" id="134536"/>
    <lineage>
        <taxon>Bacteria</taxon>
        <taxon>Pseudomonadati</taxon>
        <taxon>Pseudomonadota</taxon>
        <taxon>Betaproteobacteria</taxon>
        <taxon>Burkholderiales</taxon>
        <taxon>Burkholderiaceae</taxon>
        <taxon>Paraburkholderia</taxon>
    </lineage>
</organism>
<dbReference type="SUPFAM" id="SSF48008">
    <property type="entry name" value="GntR ligand-binding domain-like"/>
    <property type="match status" value="1"/>
</dbReference>
<dbReference type="InterPro" id="IPR011711">
    <property type="entry name" value="GntR_C"/>
</dbReference>
<feature type="domain" description="HTH gntR-type" evidence="4">
    <location>
        <begin position="13"/>
        <end position="81"/>
    </location>
</feature>
<sequence length="233" mass="25966">MNLPMDLPTLKPERLYQRISSLIIGLIEDGTYEPGQALPAERDLARQLGVGRSSVREALIALEIAGRVEIRTGTGVFVRQLDASREQALVQDAAFSVADLLSARAMIEGEIAALAAKNGTGKHRRLLTRIIGNLEAQSVNDAAFLEEDRRFHLLISEMTGNPLLTEVMTMLWNKRYSPVFTHLEAFYADKQITLAMNADHRRIGEAILNRDARAAKTAMRAHLRNVHRRLFAA</sequence>
<protein>
    <submittedName>
        <fullName evidence="5">DNA-binding FadR family transcriptional regulator</fullName>
    </submittedName>
</protein>
<dbReference type="SUPFAM" id="SSF46785">
    <property type="entry name" value="Winged helix' DNA-binding domain"/>
    <property type="match status" value="1"/>
</dbReference>
<keyword evidence="2 5" id="KW-0238">DNA-binding</keyword>
<dbReference type="InterPro" id="IPR008920">
    <property type="entry name" value="TF_FadR/GntR_C"/>
</dbReference>
<dbReference type="PANTHER" id="PTHR43537">
    <property type="entry name" value="TRANSCRIPTIONAL REGULATOR, GNTR FAMILY"/>
    <property type="match status" value="1"/>
</dbReference>
<evidence type="ECO:0000259" key="4">
    <source>
        <dbReference type="PROSITE" id="PS50949"/>
    </source>
</evidence>
<dbReference type="PROSITE" id="PS50949">
    <property type="entry name" value="HTH_GNTR"/>
    <property type="match status" value="1"/>
</dbReference>
<proteinExistence type="predicted"/>
<dbReference type="Pfam" id="PF00392">
    <property type="entry name" value="GntR"/>
    <property type="match status" value="1"/>
</dbReference>
<dbReference type="SMART" id="SM00345">
    <property type="entry name" value="HTH_GNTR"/>
    <property type="match status" value="1"/>
</dbReference>
<evidence type="ECO:0000313" key="6">
    <source>
        <dbReference type="Proteomes" id="UP001229486"/>
    </source>
</evidence>
<dbReference type="PANTHER" id="PTHR43537:SF5">
    <property type="entry name" value="UXU OPERON TRANSCRIPTIONAL REGULATOR"/>
    <property type="match status" value="1"/>
</dbReference>
<dbReference type="GO" id="GO:0003700">
    <property type="term" value="F:DNA-binding transcription factor activity"/>
    <property type="evidence" value="ECO:0007669"/>
    <property type="project" value="InterPro"/>
</dbReference>
<keyword evidence="1" id="KW-0805">Transcription regulation</keyword>
<gene>
    <name evidence="5" type="ORF">J2793_002685</name>
</gene>
<dbReference type="InterPro" id="IPR000524">
    <property type="entry name" value="Tscrpt_reg_HTH_GntR"/>
</dbReference>
<dbReference type="CDD" id="cd07377">
    <property type="entry name" value="WHTH_GntR"/>
    <property type="match status" value="1"/>
</dbReference>
<dbReference type="GO" id="GO:0003677">
    <property type="term" value="F:DNA binding"/>
    <property type="evidence" value="ECO:0007669"/>
    <property type="project" value="UniProtKB-KW"/>
</dbReference>
<comment type="caution">
    <text evidence="5">The sequence shown here is derived from an EMBL/GenBank/DDBJ whole genome shotgun (WGS) entry which is preliminary data.</text>
</comment>
<dbReference type="AlphaFoldDB" id="A0AB73IBE5"/>
<dbReference type="EMBL" id="JAURTK010000003">
    <property type="protein sequence ID" value="MDP9647239.1"/>
    <property type="molecule type" value="Genomic_DNA"/>
</dbReference>
<dbReference type="InterPro" id="IPR036388">
    <property type="entry name" value="WH-like_DNA-bd_sf"/>
</dbReference>
<keyword evidence="3" id="KW-0804">Transcription</keyword>
<dbReference type="Proteomes" id="UP001229486">
    <property type="component" value="Unassembled WGS sequence"/>
</dbReference>
<dbReference type="SMART" id="SM00895">
    <property type="entry name" value="FCD"/>
    <property type="match status" value="1"/>
</dbReference>
<dbReference type="Pfam" id="PF07729">
    <property type="entry name" value="FCD"/>
    <property type="match status" value="1"/>
</dbReference>
<evidence type="ECO:0000256" key="3">
    <source>
        <dbReference type="ARBA" id="ARBA00023163"/>
    </source>
</evidence>
<dbReference type="Gene3D" id="1.10.10.10">
    <property type="entry name" value="Winged helix-like DNA-binding domain superfamily/Winged helix DNA-binding domain"/>
    <property type="match status" value="1"/>
</dbReference>
<name>A0AB73IBE5_9BURK</name>
<dbReference type="RefSeq" id="WP_214880140.1">
    <property type="nucleotide sequence ID" value="NZ_JAURTK010000003.1"/>
</dbReference>
<dbReference type="InterPro" id="IPR036390">
    <property type="entry name" value="WH_DNA-bd_sf"/>
</dbReference>